<accession>A0A552J0X9</accession>
<dbReference type="AlphaFoldDB" id="A0A552J0X9"/>
<proteinExistence type="predicted"/>
<comment type="caution">
    <text evidence="1">The sequence shown here is derived from an EMBL/GenBank/DDBJ whole genome shotgun (WGS) entry which is preliminary data.</text>
</comment>
<gene>
    <name evidence="1" type="ORF">EWV54_08715</name>
</gene>
<evidence type="ECO:0000313" key="2">
    <source>
        <dbReference type="Proteomes" id="UP000319191"/>
    </source>
</evidence>
<dbReference type="Proteomes" id="UP000319191">
    <property type="component" value="Unassembled WGS sequence"/>
</dbReference>
<organism evidence="1 2">
    <name type="scientific">Microcystis novacekii Mn_MB_F_20050700_S1D</name>
    <dbReference type="NCBI Taxonomy" id="2486266"/>
    <lineage>
        <taxon>Bacteria</taxon>
        <taxon>Bacillati</taxon>
        <taxon>Cyanobacteriota</taxon>
        <taxon>Cyanophyceae</taxon>
        <taxon>Oscillatoriophycideae</taxon>
        <taxon>Chroococcales</taxon>
        <taxon>Microcystaceae</taxon>
        <taxon>Microcystis</taxon>
    </lineage>
</organism>
<evidence type="ECO:0000313" key="1">
    <source>
        <dbReference type="EMBL" id="TRU89397.1"/>
    </source>
</evidence>
<name>A0A552J0X9_9CHRO</name>
<reference evidence="1 2" key="1">
    <citation type="submission" date="2019-01" db="EMBL/GenBank/DDBJ databases">
        <title>Coherence of Microcystis species and biogeography revealed through population genomics.</title>
        <authorList>
            <person name="Perez-Carrascal O.M."/>
            <person name="Terrat Y."/>
            <person name="Giani A."/>
            <person name="Fortin N."/>
            <person name="Tromas N."/>
            <person name="Shapiro B.J."/>
        </authorList>
    </citation>
    <scope>NUCLEOTIDE SEQUENCE [LARGE SCALE GENOMIC DNA]</scope>
    <source>
        <strain evidence="1">Mn_MB_F_20050700_S1D</strain>
    </source>
</reference>
<dbReference type="EMBL" id="SFAV01000114">
    <property type="protein sequence ID" value="TRU89397.1"/>
    <property type="molecule type" value="Genomic_DNA"/>
</dbReference>
<sequence>MRKLLSLIFSLKKPKVKPLNQLSVISYQLSVISYQLSVISYQLSVISYQLSRWVELNIR</sequence>
<protein>
    <submittedName>
        <fullName evidence="1">Uncharacterized protein</fullName>
    </submittedName>
</protein>